<keyword evidence="3" id="KW-0723">Serine/threonine-protein kinase</keyword>
<comment type="catalytic activity">
    <reaction evidence="9">
        <text>L-seryl-[protein] + ATP = O-phospho-L-seryl-[protein] + ADP + H(+)</text>
        <dbReference type="Rhea" id="RHEA:17989"/>
        <dbReference type="Rhea" id="RHEA-COMP:9863"/>
        <dbReference type="Rhea" id="RHEA-COMP:11604"/>
        <dbReference type="ChEBI" id="CHEBI:15378"/>
        <dbReference type="ChEBI" id="CHEBI:29999"/>
        <dbReference type="ChEBI" id="CHEBI:30616"/>
        <dbReference type="ChEBI" id="CHEBI:83421"/>
        <dbReference type="ChEBI" id="CHEBI:456216"/>
        <dbReference type="EC" id="2.7.11.1"/>
    </reaction>
</comment>
<evidence type="ECO:0000313" key="12">
    <source>
        <dbReference type="EMBL" id="OHS98482.1"/>
    </source>
</evidence>
<dbReference type="GO" id="GO:0005737">
    <property type="term" value="C:cytoplasm"/>
    <property type="evidence" value="ECO:0007669"/>
    <property type="project" value="TreeGrafter"/>
</dbReference>
<dbReference type="Gene3D" id="1.10.510.10">
    <property type="entry name" value="Transferase(Phosphotransferase) domain 1"/>
    <property type="match status" value="1"/>
</dbReference>
<dbReference type="Pfam" id="PF00069">
    <property type="entry name" value="Pkinase"/>
    <property type="match status" value="1"/>
</dbReference>
<accession>A0A1J4JH61</accession>
<keyword evidence="13" id="KW-1185">Reference proteome</keyword>
<dbReference type="Gene3D" id="1.20.5.190">
    <property type="match status" value="1"/>
</dbReference>
<protein>
    <recommendedName>
        <fullName evidence="2">non-specific serine/threonine protein kinase</fullName>
        <ecNumber evidence="2">2.7.11.1</ecNumber>
    </recommendedName>
</protein>
<gene>
    <name evidence="12" type="ORF">TRFO_35074</name>
</gene>
<feature type="domain" description="Protein kinase" evidence="11">
    <location>
        <begin position="897"/>
        <end position="1252"/>
    </location>
</feature>
<dbReference type="InterPro" id="IPR051138">
    <property type="entry name" value="PIM_Ser/Thr_kinase"/>
</dbReference>
<keyword evidence="4" id="KW-0808">Transferase</keyword>
<dbReference type="GO" id="GO:0043657">
    <property type="term" value="C:host cell"/>
    <property type="evidence" value="ECO:0007669"/>
    <property type="project" value="UniProtKB-SubCell"/>
</dbReference>
<dbReference type="GO" id="GO:0004674">
    <property type="term" value="F:protein serine/threonine kinase activity"/>
    <property type="evidence" value="ECO:0007669"/>
    <property type="project" value="UniProtKB-KW"/>
</dbReference>
<evidence type="ECO:0000256" key="9">
    <source>
        <dbReference type="ARBA" id="ARBA00048679"/>
    </source>
</evidence>
<dbReference type="SMART" id="SM00220">
    <property type="entry name" value="S_TKc"/>
    <property type="match status" value="1"/>
</dbReference>
<name>A0A1J4JH61_9EUKA</name>
<evidence type="ECO:0000256" key="3">
    <source>
        <dbReference type="ARBA" id="ARBA00022527"/>
    </source>
</evidence>
<evidence type="ECO:0000313" key="13">
    <source>
        <dbReference type="Proteomes" id="UP000179807"/>
    </source>
</evidence>
<dbReference type="SUPFAM" id="SSF56112">
    <property type="entry name" value="Protein kinase-like (PK-like)"/>
    <property type="match status" value="1"/>
</dbReference>
<reference evidence="12" key="1">
    <citation type="submission" date="2016-10" db="EMBL/GenBank/DDBJ databases">
        <authorList>
            <person name="Benchimol M."/>
            <person name="Almeida L.G."/>
            <person name="Vasconcelos A.T."/>
            <person name="Perreira-Neves A."/>
            <person name="Rosa I.A."/>
            <person name="Tasca T."/>
            <person name="Bogo M.R."/>
            <person name="de Souza W."/>
        </authorList>
    </citation>
    <scope>NUCLEOTIDE SEQUENCE [LARGE SCALE GENOMIC DNA]</scope>
    <source>
        <strain evidence="12">K</strain>
    </source>
</reference>
<dbReference type="Pfam" id="PF00612">
    <property type="entry name" value="IQ"/>
    <property type="match status" value="2"/>
</dbReference>
<evidence type="ECO:0000256" key="8">
    <source>
        <dbReference type="ARBA" id="ARBA00047899"/>
    </source>
</evidence>
<dbReference type="EMBL" id="MLAK01001052">
    <property type="protein sequence ID" value="OHS98482.1"/>
    <property type="molecule type" value="Genomic_DNA"/>
</dbReference>
<feature type="compositionally biased region" description="Basic and acidic residues" evidence="10">
    <location>
        <begin position="134"/>
        <end position="147"/>
    </location>
</feature>
<feature type="compositionally biased region" description="Basic residues" evidence="10">
    <location>
        <begin position="114"/>
        <end position="125"/>
    </location>
</feature>
<evidence type="ECO:0000256" key="4">
    <source>
        <dbReference type="ARBA" id="ARBA00022679"/>
    </source>
</evidence>
<feature type="compositionally biased region" description="Basic residues" evidence="10">
    <location>
        <begin position="173"/>
        <end position="189"/>
    </location>
</feature>
<feature type="region of interest" description="Disordered" evidence="10">
    <location>
        <begin position="113"/>
        <end position="207"/>
    </location>
</feature>
<dbReference type="RefSeq" id="XP_068351619.1">
    <property type="nucleotide sequence ID" value="XM_068510042.1"/>
</dbReference>
<dbReference type="InterPro" id="IPR000048">
    <property type="entry name" value="IQ_motif_EF-hand-BS"/>
</dbReference>
<evidence type="ECO:0000256" key="7">
    <source>
        <dbReference type="ARBA" id="ARBA00022840"/>
    </source>
</evidence>
<evidence type="ECO:0000256" key="2">
    <source>
        <dbReference type="ARBA" id="ARBA00012513"/>
    </source>
</evidence>
<evidence type="ECO:0000256" key="6">
    <source>
        <dbReference type="ARBA" id="ARBA00022777"/>
    </source>
</evidence>
<evidence type="ECO:0000256" key="1">
    <source>
        <dbReference type="ARBA" id="ARBA00004340"/>
    </source>
</evidence>
<dbReference type="PANTHER" id="PTHR22984">
    <property type="entry name" value="SERINE/THREONINE-PROTEIN KINASE PIM"/>
    <property type="match status" value="1"/>
</dbReference>
<dbReference type="CDD" id="cd23767">
    <property type="entry name" value="IQCD"/>
    <property type="match status" value="1"/>
</dbReference>
<keyword evidence="5" id="KW-0547">Nucleotide-binding</keyword>
<dbReference type="SMART" id="SM00015">
    <property type="entry name" value="IQ"/>
    <property type="match status" value="2"/>
</dbReference>
<dbReference type="PROSITE" id="PS50096">
    <property type="entry name" value="IQ"/>
    <property type="match status" value="1"/>
</dbReference>
<keyword evidence="7" id="KW-0067">ATP-binding</keyword>
<dbReference type="EC" id="2.7.11.1" evidence="2"/>
<comment type="catalytic activity">
    <reaction evidence="8">
        <text>L-threonyl-[protein] + ATP = O-phospho-L-threonyl-[protein] + ADP + H(+)</text>
        <dbReference type="Rhea" id="RHEA:46608"/>
        <dbReference type="Rhea" id="RHEA-COMP:11060"/>
        <dbReference type="Rhea" id="RHEA-COMP:11605"/>
        <dbReference type="ChEBI" id="CHEBI:15378"/>
        <dbReference type="ChEBI" id="CHEBI:30013"/>
        <dbReference type="ChEBI" id="CHEBI:30616"/>
        <dbReference type="ChEBI" id="CHEBI:61977"/>
        <dbReference type="ChEBI" id="CHEBI:456216"/>
        <dbReference type="EC" id="2.7.11.1"/>
    </reaction>
</comment>
<dbReference type="GO" id="GO:0005524">
    <property type="term" value="F:ATP binding"/>
    <property type="evidence" value="ECO:0007669"/>
    <property type="project" value="UniProtKB-KW"/>
</dbReference>
<dbReference type="PROSITE" id="PS50011">
    <property type="entry name" value="PROTEIN_KINASE_DOM"/>
    <property type="match status" value="1"/>
</dbReference>
<feature type="compositionally biased region" description="Polar residues" evidence="10">
    <location>
        <begin position="159"/>
        <end position="168"/>
    </location>
</feature>
<evidence type="ECO:0000256" key="5">
    <source>
        <dbReference type="ARBA" id="ARBA00022741"/>
    </source>
</evidence>
<dbReference type="VEuPathDB" id="TrichDB:TRFO_35074"/>
<proteinExistence type="predicted"/>
<organism evidence="12 13">
    <name type="scientific">Tritrichomonas foetus</name>
    <dbReference type="NCBI Taxonomy" id="1144522"/>
    <lineage>
        <taxon>Eukaryota</taxon>
        <taxon>Metamonada</taxon>
        <taxon>Parabasalia</taxon>
        <taxon>Tritrichomonadida</taxon>
        <taxon>Tritrichomonadidae</taxon>
        <taxon>Tritrichomonas</taxon>
    </lineage>
</organism>
<dbReference type="OrthoDB" id="10509402at2759"/>
<dbReference type="PANTHER" id="PTHR22984:SF25">
    <property type="entry name" value="PROTEIN KINASE DOMAIN-CONTAINING PROTEIN"/>
    <property type="match status" value="1"/>
</dbReference>
<dbReference type="InterPro" id="IPR000719">
    <property type="entry name" value="Prot_kinase_dom"/>
</dbReference>
<comment type="subcellular location">
    <subcellularLocation>
        <location evidence="1">Host cell</location>
    </subcellularLocation>
</comment>
<evidence type="ECO:0000256" key="10">
    <source>
        <dbReference type="SAM" id="MobiDB-lite"/>
    </source>
</evidence>
<dbReference type="GeneID" id="94844746"/>
<dbReference type="InterPro" id="IPR011009">
    <property type="entry name" value="Kinase-like_dom_sf"/>
</dbReference>
<comment type="caution">
    <text evidence="12">The sequence shown here is derived from an EMBL/GenBank/DDBJ whole genome shotgun (WGS) entry which is preliminary data.</text>
</comment>
<evidence type="ECO:0000259" key="11">
    <source>
        <dbReference type="PROSITE" id="PS50011"/>
    </source>
</evidence>
<sequence length="2101" mass="241108">MEEEEELFDETDEELNKAATKIQSVYRGYSYRREQSLKETHQYKAKLIQRTWRAYVDRCKLKRVTEILALFRINRVVRHYSLRISARKTKFRLQQFDDLLSFFPAKTVAPIPRVRGRGRRGRGRGGGRLTQSMREPKSARAKKDNDSGKASTAKVKSGTPFNRPSMSGSGPPKVRRARTGGGPPRKRKILVQLPPPWHDKDPKRLSQSQQDDLLFNQKNILDWVKKDLIPQLLRECSPMLGERDELRAKNERYQERLVSKAFICPVPRGMKSLGLKTPKSIIFIEGFLMVIASSVGSALVEPKSLTSDNIVFLDMFDVDSPLFDVAIHPTSGQIVGIDSHWTLRLFEHGRTILSYPLNPEITLPKANKFLNFDKFGLLWVNLFPQKGPLLLMDPITLQPSLQINLDNVAQVHRYIRTVSSLTPLYFNDKPFGFAGVFTSLPEVYIFSYDFQKAKKLSHPRMKGFPIVKQANQRVFIWSSDAIIYVYELKEYMEGITQVTSIKMKSPPTDIVATVDPDMIYISCEDYTIHVLLGRTTEHPLRLANNRMERDELKFCDILLGPVTYTKSRNAFKEMAVHKFTTMPTKIAVYAFSEKMTIVSAIFETGNLCSVWMVNDSQNVKCIDFDKYNYSSPQMSQTLASNYFNENAQLYIKKREEYLETIEFFDKFDIRANHGLMNNMFNPHSQKFNLVKFFYTTDAHYLYPFLPDVDIPMRYISAYEVYQFLTRTHLLPAKNASFAGFLERYAPPEVQRPLPSVDLVMNPKLPVRTRSHYNSIVDIKYDAKQITEIINELDPLYCLNGQLEKFTITDTFIPDDSKVSRQRVWLSKLERKSLNRRLSYLSMLEDLVKHELMSRVQGEIDEMFNKNQLSKIQPITPIDIHQHAPRNDAKSIAFSKQPNRNPLLDEKRHKSIYDSWSKYVLFGKDESLQMNVRALHISSHLFNAKSVAAHFDLVRRASNASKKVSSIVHSFADKIGENVEIVVFTEDSRALPLSHYLTIHSFLGGTSKLISAVRSIFSRVLVALYQLHKSGIILRTLYPDNILLNASNLSVTFGSVYDCQLLPVNGRSIYLPLPKTFSHFSNPFLPPEFFHDPPRKYTAAFDIWQFGMSLLYVITGFLPESYGSELMKHLDDDWRVPKEHRVTIDTSNPLDDPTVYKRPIFFYDWMKGGPLVSEKERSTGERGECFFTTPAQGQGVAPPTILDLNNYKLLPCKNTKATYDETRLFIEIIASCLQIEPEKRPTVEQLLKTYPFSQTSQINDILDTYMRTPDPNVFVAQFYSPVLKNLSEVSFPFAIGIISALLFFEDPIEEDAPYAFPLDAKATEKVITSLFELKFIDQLVAFVLRNIEKTITINDVNPTVTYENECFDALHKFFSRFVKSVEKGTGPLVTHVDEVIMALLSLYAGSPHLRHSSLALKAGGNEMAEHITRDNAALYVFTHTKLHGLVKYSIDASPFIVKSLKRSPEHNDSYFDSFLPFSNAVYSFAHSLCFTVETQRANAIKTMASLFQNGQSLSVVRMFLDFRVFQKVIHCFYMPSARNDACSFICSSFRSIRMKSYDATYYMLQSALNVPTILLYCATGIKVGGNESLKLPSIEIIRNVLFGDSIPAISNLVYSDILFTLADNAKDTIFHNLIKDALGYASVFVQEIIISSPVMHKTMELVGIEYKPECDIKSLSESTNDINEVLMLAKKLTAVLFTRQTAMATVTEYPLDTACDYLIQMIQTTLKECDTVARLLDTQAYKPRAADAPPISLRSKGKAKEQSFQASQDTINEMCEVIGLMFNALCYFWRKNEHTPPKNLFDFLKDLILRELPYCRTMPHPANHIHNTIRLMFLFIFQHLSVENKIYSNIEDFSDIWSRIMHHDIIFVIQSADKETALLQLFGKYPLDRRIRERMFNSIHKMKMNILPIIKTIISEMLWSKTEVKFELTCNLSHIYRFPLRSEGINFVIKILQNKDRFEEAARIVAHELMIFNFLEREKHLTELDDNNFIVNTSIALLRAVMKCPSLFGIPILKETKVQLDSLEIRFSREIKSKEIFNKDKNKVKSIVTSPTVKETWQKPLTMLPKRNNPYGTVKTARSARPATAFASTRKRIIPGVTLTPR</sequence>
<dbReference type="Proteomes" id="UP000179807">
    <property type="component" value="Unassembled WGS sequence"/>
</dbReference>
<keyword evidence="6" id="KW-0418">Kinase</keyword>